<dbReference type="Proteomes" id="UP000886595">
    <property type="component" value="Unassembled WGS sequence"/>
</dbReference>
<dbReference type="OrthoDB" id="1109628at2759"/>
<feature type="domain" description="U-box" evidence="2">
    <location>
        <begin position="82"/>
        <end position="107"/>
    </location>
</feature>
<evidence type="ECO:0000313" key="3">
    <source>
        <dbReference type="EMBL" id="KAG2273622.1"/>
    </source>
</evidence>
<dbReference type="InterPro" id="IPR003613">
    <property type="entry name" value="Ubox_domain"/>
</dbReference>
<dbReference type="Pfam" id="PF04564">
    <property type="entry name" value="U-box"/>
    <property type="match status" value="1"/>
</dbReference>
<evidence type="ECO:0000259" key="2">
    <source>
        <dbReference type="PROSITE" id="PS51698"/>
    </source>
</evidence>
<evidence type="ECO:0000313" key="4">
    <source>
        <dbReference type="Proteomes" id="UP000886595"/>
    </source>
</evidence>
<evidence type="ECO:0000256" key="1">
    <source>
        <dbReference type="SAM" id="MobiDB-lite"/>
    </source>
</evidence>
<organism evidence="3 4">
    <name type="scientific">Brassica carinata</name>
    <name type="common">Ethiopian mustard</name>
    <name type="synonym">Abyssinian cabbage</name>
    <dbReference type="NCBI Taxonomy" id="52824"/>
    <lineage>
        <taxon>Eukaryota</taxon>
        <taxon>Viridiplantae</taxon>
        <taxon>Streptophyta</taxon>
        <taxon>Embryophyta</taxon>
        <taxon>Tracheophyta</taxon>
        <taxon>Spermatophyta</taxon>
        <taxon>Magnoliopsida</taxon>
        <taxon>eudicotyledons</taxon>
        <taxon>Gunneridae</taxon>
        <taxon>Pentapetalae</taxon>
        <taxon>rosids</taxon>
        <taxon>malvids</taxon>
        <taxon>Brassicales</taxon>
        <taxon>Brassicaceae</taxon>
        <taxon>Brassiceae</taxon>
        <taxon>Brassica</taxon>
    </lineage>
</organism>
<protein>
    <recommendedName>
        <fullName evidence="2">U-box domain-containing protein</fullName>
    </recommendedName>
</protein>
<dbReference type="EMBL" id="JAAMPC010000012">
    <property type="protein sequence ID" value="KAG2273622.1"/>
    <property type="molecule type" value="Genomic_DNA"/>
</dbReference>
<feature type="compositionally biased region" description="Low complexity" evidence="1">
    <location>
        <begin position="68"/>
        <end position="81"/>
    </location>
</feature>
<dbReference type="SUPFAM" id="SSF57850">
    <property type="entry name" value="RING/U-box"/>
    <property type="match status" value="1"/>
</dbReference>
<dbReference type="AlphaFoldDB" id="A0A8X7QNY8"/>
<sequence>MAEADAAAVNADTLRLELKKTMTKNLEDGGVSKDRGETDGSFGALKTIDEAVRILNSLREVETKKPESAPTTSSSLASSAPKVPKEFKCTLSYAIMSEPVVIASGQG</sequence>
<feature type="region of interest" description="Disordered" evidence="1">
    <location>
        <begin position="60"/>
        <end position="83"/>
    </location>
</feature>
<comment type="caution">
    <text evidence="3">The sequence shown here is derived from an EMBL/GenBank/DDBJ whole genome shotgun (WGS) entry which is preliminary data.</text>
</comment>
<reference evidence="3 4" key="1">
    <citation type="submission" date="2020-02" db="EMBL/GenBank/DDBJ databases">
        <authorList>
            <person name="Ma Q."/>
            <person name="Huang Y."/>
            <person name="Song X."/>
            <person name="Pei D."/>
        </authorList>
    </citation>
    <scope>NUCLEOTIDE SEQUENCE [LARGE SCALE GENOMIC DNA]</scope>
    <source>
        <strain evidence="3">Sxm20200214</strain>
        <tissue evidence="3">Leaf</tissue>
    </source>
</reference>
<name>A0A8X7QNY8_BRACI</name>
<keyword evidence="4" id="KW-1185">Reference proteome</keyword>
<proteinExistence type="predicted"/>
<accession>A0A8X7QNY8</accession>
<gene>
    <name evidence="3" type="ORF">Bca52824_056177</name>
</gene>
<dbReference type="PROSITE" id="PS51698">
    <property type="entry name" value="U_BOX"/>
    <property type="match status" value="1"/>
</dbReference>
<dbReference type="GO" id="GO:0016567">
    <property type="term" value="P:protein ubiquitination"/>
    <property type="evidence" value="ECO:0007669"/>
    <property type="project" value="InterPro"/>
</dbReference>
<dbReference type="GO" id="GO:0004842">
    <property type="term" value="F:ubiquitin-protein transferase activity"/>
    <property type="evidence" value="ECO:0007669"/>
    <property type="project" value="InterPro"/>
</dbReference>